<feature type="domain" description="C3H1-type" evidence="7">
    <location>
        <begin position="43"/>
        <end position="70"/>
    </location>
</feature>
<evidence type="ECO:0000256" key="6">
    <source>
        <dbReference type="SAM" id="MobiDB-lite"/>
    </source>
</evidence>
<evidence type="ECO:0000313" key="9">
    <source>
        <dbReference type="Proteomes" id="UP001189429"/>
    </source>
</evidence>
<dbReference type="InterPro" id="IPR036855">
    <property type="entry name" value="Znf_CCCH_sf"/>
</dbReference>
<dbReference type="InterPro" id="IPR045877">
    <property type="entry name" value="ZFP36-like"/>
</dbReference>
<name>A0ABN9PN53_9DINO</name>
<feature type="domain" description="C3H1-type" evidence="7">
    <location>
        <begin position="78"/>
        <end position="106"/>
    </location>
</feature>
<feature type="zinc finger region" description="C3H1-type" evidence="5">
    <location>
        <begin position="43"/>
        <end position="70"/>
    </location>
</feature>
<feature type="compositionally biased region" description="Low complexity" evidence="6">
    <location>
        <begin position="139"/>
        <end position="148"/>
    </location>
</feature>
<organism evidence="8 9">
    <name type="scientific">Prorocentrum cordatum</name>
    <dbReference type="NCBI Taxonomy" id="2364126"/>
    <lineage>
        <taxon>Eukaryota</taxon>
        <taxon>Sar</taxon>
        <taxon>Alveolata</taxon>
        <taxon>Dinophyceae</taxon>
        <taxon>Prorocentrales</taxon>
        <taxon>Prorocentraceae</taxon>
        <taxon>Prorocentrum</taxon>
    </lineage>
</organism>
<evidence type="ECO:0000256" key="2">
    <source>
        <dbReference type="ARBA" id="ARBA00022737"/>
    </source>
</evidence>
<evidence type="ECO:0000256" key="4">
    <source>
        <dbReference type="ARBA" id="ARBA00022833"/>
    </source>
</evidence>
<feature type="non-terminal residue" evidence="8">
    <location>
        <position position="1"/>
    </location>
</feature>
<keyword evidence="1 5" id="KW-0479">Metal-binding</keyword>
<keyword evidence="4 5" id="KW-0862">Zinc</keyword>
<gene>
    <name evidence="8" type="ORF">PCOR1329_LOCUS4466</name>
</gene>
<evidence type="ECO:0000313" key="8">
    <source>
        <dbReference type="EMBL" id="CAK0794491.1"/>
    </source>
</evidence>
<dbReference type="PANTHER" id="PTHR12547:SF18">
    <property type="entry name" value="PROTEIN TIS11"/>
    <property type="match status" value="1"/>
</dbReference>
<dbReference type="SUPFAM" id="SSF90229">
    <property type="entry name" value="CCCH zinc finger"/>
    <property type="match status" value="2"/>
</dbReference>
<keyword evidence="2" id="KW-0677">Repeat</keyword>
<sequence length="224" mass="23995">APGHCQADGKHGCLAGAGTARTPSGMTRAGSRRGSADLTARLLRKTRLCVHYAKGHCARGEDCGFAHGSGDVRTAPDFSHTRPCRSFARARRCRQGDACRFAHDPGKMLPWKCSGAARDEPGPPCDAEGRARARGGPPGAAQGEGQPRTPGLVSWALEGRLVTAVPAPRLREVPALRGREWELPSQLKVTVKRTFLQFFEAEEEGDTIGCCRRCSSAPPVVWTD</sequence>
<dbReference type="PROSITE" id="PS50103">
    <property type="entry name" value="ZF_C3H1"/>
    <property type="match status" value="2"/>
</dbReference>
<dbReference type="Pfam" id="PF00642">
    <property type="entry name" value="zf-CCCH"/>
    <property type="match status" value="2"/>
</dbReference>
<feature type="compositionally biased region" description="Basic and acidic residues" evidence="6">
    <location>
        <begin position="120"/>
        <end position="131"/>
    </location>
</feature>
<evidence type="ECO:0000256" key="1">
    <source>
        <dbReference type="ARBA" id="ARBA00022723"/>
    </source>
</evidence>
<reference evidence="8" key="1">
    <citation type="submission" date="2023-10" db="EMBL/GenBank/DDBJ databases">
        <authorList>
            <person name="Chen Y."/>
            <person name="Shah S."/>
            <person name="Dougan E. K."/>
            <person name="Thang M."/>
            <person name="Chan C."/>
        </authorList>
    </citation>
    <scope>NUCLEOTIDE SEQUENCE [LARGE SCALE GENOMIC DNA]</scope>
</reference>
<keyword evidence="3 5" id="KW-0863">Zinc-finger</keyword>
<accession>A0ABN9PN53</accession>
<dbReference type="Gene3D" id="4.10.1000.10">
    <property type="entry name" value="Zinc finger, CCCH-type"/>
    <property type="match status" value="2"/>
</dbReference>
<comment type="caution">
    <text evidence="8">The sequence shown here is derived from an EMBL/GenBank/DDBJ whole genome shotgun (WGS) entry which is preliminary data.</text>
</comment>
<evidence type="ECO:0000259" key="7">
    <source>
        <dbReference type="PROSITE" id="PS50103"/>
    </source>
</evidence>
<protein>
    <recommendedName>
        <fullName evidence="7">C3H1-type domain-containing protein</fullName>
    </recommendedName>
</protein>
<dbReference type="EMBL" id="CAUYUJ010001152">
    <property type="protein sequence ID" value="CAK0794491.1"/>
    <property type="molecule type" value="Genomic_DNA"/>
</dbReference>
<feature type="region of interest" description="Disordered" evidence="6">
    <location>
        <begin position="120"/>
        <end position="150"/>
    </location>
</feature>
<dbReference type="Proteomes" id="UP001189429">
    <property type="component" value="Unassembled WGS sequence"/>
</dbReference>
<evidence type="ECO:0000256" key="5">
    <source>
        <dbReference type="PROSITE-ProRule" id="PRU00723"/>
    </source>
</evidence>
<dbReference type="PANTHER" id="PTHR12547">
    <property type="entry name" value="CCCH ZINC FINGER/TIS11-RELATED"/>
    <property type="match status" value="1"/>
</dbReference>
<feature type="zinc finger region" description="C3H1-type" evidence="5">
    <location>
        <begin position="78"/>
        <end position="106"/>
    </location>
</feature>
<keyword evidence="9" id="KW-1185">Reference proteome</keyword>
<evidence type="ECO:0000256" key="3">
    <source>
        <dbReference type="ARBA" id="ARBA00022771"/>
    </source>
</evidence>
<dbReference type="SMART" id="SM00356">
    <property type="entry name" value="ZnF_C3H1"/>
    <property type="match status" value="2"/>
</dbReference>
<proteinExistence type="predicted"/>
<dbReference type="InterPro" id="IPR000571">
    <property type="entry name" value="Znf_CCCH"/>
</dbReference>